<sequence length="359" mass="39602">MRILSNDDIQKVLTAEECLDTLSTAYRELSRGQGANRPRNHTYFPVKDDRWPGFGFRFKSQEGGNVSSGVWALRITSDMAGVETLPSGVQRRRLIPAAPGKRYVGLVTLYSLTTLEPLAILHDSFVQKMRVGATSALGIRELSREDATVAGMFGSGWQAEAHLETLLLVRPGIEEVRVYSPTPENRERFAATWSERTGRRIVPVSDRRDAVSGCQIVTCATAAMDPCFDGAWLDPGTHVTAITSPDGTATRRELDDTTFDRADRITVLSREQVHHDKQFDILGPVERGRLAWDDIRELGELLLGDAPGRTSPDDITVFANNTGMGVQFAAVCARALELAEREGLGNEVPTDWFLEETSP</sequence>
<dbReference type="InterPro" id="IPR023401">
    <property type="entry name" value="ODC_N"/>
</dbReference>
<dbReference type="Gene3D" id="3.30.1780.10">
    <property type="entry name" value="ornithine cyclodeaminase, domain 1"/>
    <property type="match status" value="1"/>
</dbReference>
<dbReference type="RefSeq" id="WP_093459725.1">
    <property type="nucleotide sequence ID" value="NZ_FNST01000001.1"/>
</dbReference>
<dbReference type="PIRSF" id="PIRSF001439">
    <property type="entry name" value="CryM"/>
    <property type="match status" value="1"/>
</dbReference>
<reference evidence="2" key="1">
    <citation type="submission" date="2016-10" db="EMBL/GenBank/DDBJ databases">
        <authorList>
            <person name="Varghese N."/>
            <person name="Submissions S."/>
        </authorList>
    </citation>
    <scope>NUCLEOTIDE SEQUENCE [LARGE SCALE GENOMIC DNA]</scope>
    <source>
        <strain evidence="2">DSM 40318</strain>
    </source>
</reference>
<evidence type="ECO:0000313" key="2">
    <source>
        <dbReference type="Proteomes" id="UP000198609"/>
    </source>
</evidence>
<keyword evidence="2" id="KW-1185">Reference proteome</keyword>
<organism evidence="1 2">
    <name type="scientific">Streptomyces melanosporofaciens</name>
    <dbReference type="NCBI Taxonomy" id="67327"/>
    <lineage>
        <taxon>Bacteria</taxon>
        <taxon>Bacillati</taxon>
        <taxon>Actinomycetota</taxon>
        <taxon>Actinomycetes</taxon>
        <taxon>Kitasatosporales</taxon>
        <taxon>Streptomycetaceae</taxon>
        <taxon>Streptomyces</taxon>
        <taxon>Streptomyces violaceusniger group</taxon>
    </lineage>
</organism>
<dbReference type="Gene3D" id="3.40.50.720">
    <property type="entry name" value="NAD(P)-binding Rossmann-like Domain"/>
    <property type="match status" value="1"/>
</dbReference>
<dbReference type="PANTHER" id="PTHR13812:SF19">
    <property type="entry name" value="KETIMINE REDUCTASE MU-CRYSTALLIN"/>
    <property type="match status" value="1"/>
</dbReference>
<dbReference type="Proteomes" id="UP000198609">
    <property type="component" value="Unassembled WGS sequence"/>
</dbReference>
<dbReference type="InterPro" id="IPR036291">
    <property type="entry name" value="NAD(P)-bd_dom_sf"/>
</dbReference>
<proteinExistence type="predicted"/>
<dbReference type="Pfam" id="PF02423">
    <property type="entry name" value="OCD_Mu_crystall"/>
    <property type="match status" value="1"/>
</dbReference>
<evidence type="ECO:0000313" key="1">
    <source>
        <dbReference type="EMBL" id="SEB30869.1"/>
    </source>
</evidence>
<accession>A0A1H4I9W8</accession>
<gene>
    <name evidence="1" type="ORF">SAMN04490356_0309</name>
</gene>
<dbReference type="InterPro" id="IPR003462">
    <property type="entry name" value="ODC_Mu_crystall"/>
</dbReference>
<dbReference type="EMBL" id="FNST01000001">
    <property type="protein sequence ID" value="SEB30869.1"/>
    <property type="molecule type" value="Genomic_DNA"/>
</dbReference>
<name>A0A1H4I9W8_STRMJ</name>
<dbReference type="GO" id="GO:0005737">
    <property type="term" value="C:cytoplasm"/>
    <property type="evidence" value="ECO:0007669"/>
    <property type="project" value="TreeGrafter"/>
</dbReference>
<protein>
    <submittedName>
        <fullName evidence="1">Ornithine cyclodeaminase/mu-crystallin family protein</fullName>
    </submittedName>
</protein>
<dbReference type="PANTHER" id="PTHR13812">
    <property type="entry name" value="KETIMINE REDUCTASE MU-CRYSTALLIN"/>
    <property type="match status" value="1"/>
</dbReference>
<dbReference type="AlphaFoldDB" id="A0A1H4I9W8"/>
<dbReference type="SUPFAM" id="SSF51735">
    <property type="entry name" value="NAD(P)-binding Rossmann-fold domains"/>
    <property type="match status" value="1"/>
</dbReference>